<organism evidence="7 8">
    <name type="scientific">Pedobacter quisquiliarum</name>
    <dbReference type="NCBI Taxonomy" id="1834438"/>
    <lineage>
        <taxon>Bacteria</taxon>
        <taxon>Pseudomonadati</taxon>
        <taxon>Bacteroidota</taxon>
        <taxon>Sphingobacteriia</taxon>
        <taxon>Sphingobacteriales</taxon>
        <taxon>Sphingobacteriaceae</taxon>
        <taxon>Pedobacter</taxon>
    </lineage>
</organism>
<evidence type="ECO:0000256" key="4">
    <source>
        <dbReference type="ARBA" id="ARBA00022679"/>
    </source>
</evidence>
<keyword evidence="8" id="KW-1185">Reference proteome</keyword>
<dbReference type="InterPro" id="IPR043148">
    <property type="entry name" value="TagF_C"/>
</dbReference>
<sequence>MRDKKITLTRIRKFYYVCLSKAVALLVNNRGSKLILFGARDGEYFMDNSRALYEYFERNHAQENYYWLTTSPQLEAQMKAQGLRVARIDSLKGVYLLNRAKYAFFTNRLRDVSIDYRAVPSELKVIFLSHGQSIKNTRLAVNAGVDAGYRKDTEIASRQMKFAVSTSPFMAEVQAASNGLKPEMYQITGFPRNDWMINPPQEAHEEWNRFTGGKKYAKVILYAPTWRRNEPKTMMFPFEDYNPEELADFVNRNNILLLLRLHVQELSDNPGCIELLKKLSTLTPNIRLATIKEFVEANYLLPFVDALISDYSSIYHDYLLLNRPIYFIPYDLEHFERENGFKYPYLEMLPGPVIGTQEDLFMHFSRLMADDDQYTGHRAKLSKMIYSFLDGNACKRVANLILES</sequence>
<dbReference type="InterPro" id="IPR051612">
    <property type="entry name" value="Teichoic_Acid_Biosynth"/>
</dbReference>
<protein>
    <submittedName>
        <fullName evidence="7">Teichoic acid biosynthesis protein</fullName>
    </submittedName>
</protein>
<keyword evidence="5" id="KW-0777">Teichoic acid biosynthesis</keyword>
<dbReference type="AlphaFoldDB" id="A0A916U9B8"/>
<evidence type="ECO:0000256" key="1">
    <source>
        <dbReference type="ARBA" id="ARBA00004202"/>
    </source>
</evidence>
<dbReference type="Gene3D" id="3.40.50.12580">
    <property type="match status" value="1"/>
</dbReference>
<dbReference type="GO" id="GO:0005886">
    <property type="term" value="C:plasma membrane"/>
    <property type="evidence" value="ECO:0007669"/>
    <property type="project" value="UniProtKB-SubCell"/>
</dbReference>
<dbReference type="Gene3D" id="3.40.50.11820">
    <property type="match status" value="1"/>
</dbReference>
<evidence type="ECO:0000256" key="5">
    <source>
        <dbReference type="ARBA" id="ARBA00022944"/>
    </source>
</evidence>
<proteinExistence type="inferred from homology"/>
<gene>
    <name evidence="7" type="ORF">GCM10011387_17680</name>
</gene>
<dbReference type="PANTHER" id="PTHR37316">
    <property type="entry name" value="TEICHOIC ACID GLYCEROL-PHOSPHATE PRIMASE"/>
    <property type="match status" value="1"/>
</dbReference>
<dbReference type="Proteomes" id="UP000651668">
    <property type="component" value="Unassembled WGS sequence"/>
</dbReference>
<dbReference type="SUPFAM" id="SSF53756">
    <property type="entry name" value="UDP-Glycosyltransferase/glycogen phosphorylase"/>
    <property type="match status" value="1"/>
</dbReference>
<name>A0A916U9B8_9SPHI</name>
<accession>A0A916U9B8</accession>
<dbReference type="RefSeq" id="WP_188626520.1">
    <property type="nucleotide sequence ID" value="NZ_BMIL01000005.1"/>
</dbReference>
<evidence type="ECO:0000256" key="2">
    <source>
        <dbReference type="ARBA" id="ARBA00010488"/>
    </source>
</evidence>
<evidence type="ECO:0000256" key="6">
    <source>
        <dbReference type="ARBA" id="ARBA00023136"/>
    </source>
</evidence>
<dbReference type="PANTHER" id="PTHR37316:SF3">
    <property type="entry name" value="TEICHOIC ACID GLYCEROL-PHOSPHATE TRANSFERASE"/>
    <property type="match status" value="1"/>
</dbReference>
<evidence type="ECO:0000313" key="8">
    <source>
        <dbReference type="Proteomes" id="UP000651668"/>
    </source>
</evidence>
<keyword evidence="4" id="KW-0808">Transferase</keyword>
<comment type="subcellular location">
    <subcellularLocation>
        <location evidence="1">Cell membrane</location>
        <topology evidence="1">Peripheral membrane protein</topology>
    </subcellularLocation>
</comment>
<dbReference type="GO" id="GO:0047355">
    <property type="term" value="F:CDP-glycerol glycerophosphotransferase activity"/>
    <property type="evidence" value="ECO:0007669"/>
    <property type="project" value="InterPro"/>
</dbReference>
<comment type="caution">
    <text evidence="7">The sequence shown here is derived from an EMBL/GenBank/DDBJ whole genome shotgun (WGS) entry which is preliminary data.</text>
</comment>
<comment type="similarity">
    <text evidence="2">Belongs to the CDP-glycerol glycerophosphotransferase family.</text>
</comment>
<dbReference type="InterPro" id="IPR007554">
    <property type="entry name" value="Glycerophosphate_synth"/>
</dbReference>
<dbReference type="GO" id="GO:0019350">
    <property type="term" value="P:teichoic acid biosynthetic process"/>
    <property type="evidence" value="ECO:0007669"/>
    <property type="project" value="UniProtKB-KW"/>
</dbReference>
<keyword evidence="3" id="KW-1003">Cell membrane</keyword>
<keyword evidence="6" id="KW-0472">Membrane</keyword>
<evidence type="ECO:0000313" key="7">
    <source>
        <dbReference type="EMBL" id="GGC64525.1"/>
    </source>
</evidence>
<reference evidence="7" key="2">
    <citation type="submission" date="2020-09" db="EMBL/GenBank/DDBJ databases">
        <authorList>
            <person name="Sun Q."/>
            <person name="Zhou Y."/>
        </authorList>
    </citation>
    <scope>NUCLEOTIDE SEQUENCE</scope>
    <source>
        <strain evidence="7">CGMCC 1.15343</strain>
    </source>
</reference>
<dbReference type="Pfam" id="PF04464">
    <property type="entry name" value="Glyphos_transf"/>
    <property type="match status" value="1"/>
</dbReference>
<reference evidence="7" key="1">
    <citation type="journal article" date="2014" name="Int. J. Syst. Evol. Microbiol.">
        <title>Complete genome sequence of Corynebacterium casei LMG S-19264T (=DSM 44701T), isolated from a smear-ripened cheese.</title>
        <authorList>
            <consortium name="US DOE Joint Genome Institute (JGI-PGF)"/>
            <person name="Walter F."/>
            <person name="Albersmeier A."/>
            <person name="Kalinowski J."/>
            <person name="Ruckert C."/>
        </authorList>
    </citation>
    <scope>NUCLEOTIDE SEQUENCE</scope>
    <source>
        <strain evidence="7">CGMCC 1.15343</strain>
    </source>
</reference>
<evidence type="ECO:0000256" key="3">
    <source>
        <dbReference type="ARBA" id="ARBA00022475"/>
    </source>
</evidence>
<dbReference type="InterPro" id="IPR043149">
    <property type="entry name" value="TagF_N"/>
</dbReference>
<dbReference type="EMBL" id="BMIL01000005">
    <property type="protein sequence ID" value="GGC64525.1"/>
    <property type="molecule type" value="Genomic_DNA"/>
</dbReference>